<dbReference type="Gene3D" id="3.40.50.620">
    <property type="entry name" value="HUPs"/>
    <property type="match status" value="1"/>
</dbReference>
<dbReference type="GO" id="GO:0000309">
    <property type="term" value="F:nicotinamide-nucleotide adenylyltransferase activity"/>
    <property type="evidence" value="ECO:0007669"/>
    <property type="project" value="TreeGrafter"/>
</dbReference>
<comment type="caution">
    <text evidence="2">The sequence shown here is derived from an EMBL/GenBank/DDBJ whole genome shotgun (WGS) entry which is preliminary data.</text>
</comment>
<name>A0A5C5ZWQ2_9BACT</name>
<feature type="domain" description="Cytidyltransferase-like" evidence="1">
    <location>
        <begin position="217"/>
        <end position="377"/>
    </location>
</feature>
<dbReference type="RefSeq" id="WP_197525471.1">
    <property type="nucleotide sequence ID" value="NZ_SJPQ01000001.1"/>
</dbReference>
<dbReference type="PANTHER" id="PTHR31285">
    <property type="entry name" value="NICOTINAMIDE MONONUCLEOTIDE ADENYLYLTRANSFERASE"/>
    <property type="match status" value="1"/>
</dbReference>
<evidence type="ECO:0000259" key="1">
    <source>
        <dbReference type="Pfam" id="PF01467"/>
    </source>
</evidence>
<dbReference type="PANTHER" id="PTHR31285:SF0">
    <property type="entry name" value="NICOTINAMIDE MONONUCLEOTIDE ADENYLYLTRANSFERASE"/>
    <property type="match status" value="1"/>
</dbReference>
<proteinExistence type="predicted"/>
<evidence type="ECO:0000313" key="2">
    <source>
        <dbReference type="EMBL" id="TWT90713.1"/>
    </source>
</evidence>
<evidence type="ECO:0000313" key="3">
    <source>
        <dbReference type="Proteomes" id="UP000315440"/>
    </source>
</evidence>
<dbReference type="GO" id="GO:0016887">
    <property type="term" value="F:ATP hydrolysis activity"/>
    <property type="evidence" value="ECO:0007669"/>
    <property type="project" value="TreeGrafter"/>
</dbReference>
<dbReference type="Proteomes" id="UP000315440">
    <property type="component" value="Unassembled WGS sequence"/>
</dbReference>
<dbReference type="AlphaFoldDB" id="A0A5C5ZWQ2"/>
<dbReference type="InterPro" id="IPR036653">
    <property type="entry name" value="CinA-like_C"/>
</dbReference>
<dbReference type="SUPFAM" id="SSF52374">
    <property type="entry name" value="Nucleotidylyl transferase"/>
    <property type="match status" value="1"/>
</dbReference>
<gene>
    <name evidence="2" type="ORF">Mal64_11080</name>
</gene>
<dbReference type="GO" id="GO:0005737">
    <property type="term" value="C:cytoplasm"/>
    <property type="evidence" value="ECO:0007669"/>
    <property type="project" value="TreeGrafter"/>
</dbReference>
<sequence>MSEPAPQHAADLQRSAIERLHASPWCGVLSVTGGGATALGRLLAVPGASATVIEAVVPYAERSLAEWLGAAPPQASNDTTARAMAMRSLQRAIALTEDATEHLFGLGATASLTTGRPKRGEHRVCIAVQTLKQTVAMRLDLEKGARNRDEEEAVASHAIVALLADAVGLAAIDIAKTPPGVEVKVERSGEHPDWGDLISGRSDCVTIGASCKKPAALFPGSFNPPHQGHRGMADLARRRLGAAPLYELSVTNAEKPPLDFLELEKRVALVDAPMLLTNAPTFVEKARLTPGAVLLVGADTLERIAQPRFYTDGKEGRDRAIAEIDSVGCRFLAFGRTADGSFVGADDLRLPPALRAICDAVQESEFRYDQSSTAVREQTQS</sequence>
<keyword evidence="3" id="KW-1185">Reference proteome</keyword>
<dbReference type="EMBL" id="SJPQ01000001">
    <property type="protein sequence ID" value="TWT90713.1"/>
    <property type="molecule type" value="Genomic_DNA"/>
</dbReference>
<protein>
    <recommendedName>
        <fullName evidence="1">Cytidyltransferase-like domain-containing protein</fullName>
    </recommendedName>
</protein>
<accession>A0A5C5ZWQ2</accession>
<dbReference type="InterPro" id="IPR014729">
    <property type="entry name" value="Rossmann-like_a/b/a_fold"/>
</dbReference>
<dbReference type="Gene3D" id="3.90.950.20">
    <property type="entry name" value="CinA-like"/>
    <property type="match status" value="1"/>
</dbReference>
<dbReference type="InterPro" id="IPR004821">
    <property type="entry name" value="Cyt_trans-like"/>
</dbReference>
<reference evidence="2 3" key="1">
    <citation type="submission" date="2019-02" db="EMBL/GenBank/DDBJ databases">
        <title>Deep-cultivation of Planctomycetes and their phenomic and genomic characterization uncovers novel biology.</title>
        <authorList>
            <person name="Wiegand S."/>
            <person name="Jogler M."/>
            <person name="Boedeker C."/>
            <person name="Pinto D."/>
            <person name="Vollmers J."/>
            <person name="Rivas-Marin E."/>
            <person name="Kohn T."/>
            <person name="Peeters S.H."/>
            <person name="Heuer A."/>
            <person name="Rast P."/>
            <person name="Oberbeckmann S."/>
            <person name="Bunk B."/>
            <person name="Jeske O."/>
            <person name="Meyerdierks A."/>
            <person name="Storesund J.E."/>
            <person name="Kallscheuer N."/>
            <person name="Luecker S."/>
            <person name="Lage O.M."/>
            <person name="Pohl T."/>
            <person name="Merkel B.J."/>
            <person name="Hornburger P."/>
            <person name="Mueller R.-W."/>
            <person name="Bruemmer F."/>
            <person name="Labrenz M."/>
            <person name="Spormann A.M."/>
            <person name="Op Den Camp H."/>
            <person name="Overmann J."/>
            <person name="Amann R."/>
            <person name="Jetten M.S.M."/>
            <person name="Mascher T."/>
            <person name="Medema M.H."/>
            <person name="Devos D.P."/>
            <person name="Kaster A.-K."/>
            <person name="Ovreas L."/>
            <person name="Rohde M."/>
            <person name="Galperin M.Y."/>
            <person name="Jogler C."/>
        </authorList>
    </citation>
    <scope>NUCLEOTIDE SEQUENCE [LARGE SCALE GENOMIC DNA]</scope>
    <source>
        <strain evidence="2 3">Mal64</strain>
    </source>
</reference>
<organism evidence="2 3">
    <name type="scientific">Pseudobythopirellula maris</name>
    <dbReference type="NCBI Taxonomy" id="2527991"/>
    <lineage>
        <taxon>Bacteria</taxon>
        <taxon>Pseudomonadati</taxon>
        <taxon>Planctomycetota</taxon>
        <taxon>Planctomycetia</taxon>
        <taxon>Pirellulales</taxon>
        <taxon>Lacipirellulaceae</taxon>
        <taxon>Pseudobythopirellula</taxon>
    </lineage>
</organism>
<dbReference type="Pfam" id="PF01467">
    <property type="entry name" value="CTP_transf_like"/>
    <property type="match status" value="1"/>
</dbReference>